<evidence type="ECO:0000313" key="1">
    <source>
        <dbReference type="EMBL" id="OBY33456.1"/>
    </source>
</evidence>
<keyword evidence="2" id="KW-1185">Reference proteome</keyword>
<dbReference type="EMBL" id="LFOE01000001">
    <property type="protein sequence ID" value="OBY33456.1"/>
    <property type="molecule type" value="Genomic_DNA"/>
</dbReference>
<gene>
    <name evidence="1" type="ORF">ACT18_00450</name>
</gene>
<evidence type="ECO:0000313" key="2">
    <source>
        <dbReference type="Proteomes" id="UP000092668"/>
    </source>
</evidence>
<name>A0A1B8SL19_9MYCO</name>
<sequence length="68" mass="7747">MSAYPRRGTTFVHRHFLDLTVNGSTATAMKVTSVRKNTVYYTYATDETSRGAFKMSLENWLKSYGDQS</sequence>
<dbReference type="RefSeq" id="WP_065286723.1">
    <property type="nucleotide sequence ID" value="NZ_LFOE01000001.1"/>
</dbReference>
<reference evidence="1 2" key="1">
    <citation type="submission" date="2015-06" db="EMBL/GenBank/DDBJ databases">
        <title>Genome sequence of Mycobacterium kumamotonense strain Roo.</title>
        <authorList>
            <person name="Greninger A.L."/>
            <person name="Cunningham G."/>
            <person name="Miller S."/>
        </authorList>
    </citation>
    <scope>NUCLEOTIDE SEQUENCE [LARGE SCALE GENOMIC DNA]</scope>
    <source>
        <strain evidence="1 2">Roo</strain>
    </source>
</reference>
<protein>
    <submittedName>
        <fullName evidence="1">Uncharacterized protein</fullName>
    </submittedName>
</protein>
<dbReference type="Proteomes" id="UP000092668">
    <property type="component" value="Unassembled WGS sequence"/>
</dbReference>
<organism evidence="1 2">
    <name type="scientific">Mycolicibacter kumamotonensis</name>
    <dbReference type="NCBI Taxonomy" id="354243"/>
    <lineage>
        <taxon>Bacteria</taxon>
        <taxon>Bacillati</taxon>
        <taxon>Actinomycetota</taxon>
        <taxon>Actinomycetes</taxon>
        <taxon>Mycobacteriales</taxon>
        <taxon>Mycobacteriaceae</taxon>
        <taxon>Mycolicibacter</taxon>
    </lineage>
</organism>
<dbReference type="AlphaFoldDB" id="A0A1B8SL19"/>
<proteinExistence type="predicted"/>
<accession>A0A1B8SL19</accession>
<comment type="caution">
    <text evidence="1">The sequence shown here is derived from an EMBL/GenBank/DDBJ whole genome shotgun (WGS) entry which is preliminary data.</text>
</comment>